<evidence type="ECO:0000313" key="2">
    <source>
        <dbReference type="Proteomes" id="UP000831786"/>
    </source>
</evidence>
<organism evidence="1 2">
    <name type="scientific">Leucobacter allii</name>
    <dbReference type="NCBI Taxonomy" id="2932247"/>
    <lineage>
        <taxon>Bacteria</taxon>
        <taxon>Bacillati</taxon>
        <taxon>Actinomycetota</taxon>
        <taxon>Actinomycetes</taxon>
        <taxon>Micrococcales</taxon>
        <taxon>Microbacteriaceae</taxon>
        <taxon>Leucobacter</taxon>
    </lineage>
</organism>
<dbReference type="EMBL" id="CP095045">
    <property type="protein sequence ID" value="UOQ57053.1"/>
    <property type="molecule type" value="Genomic_DNA"/>
</dbReference>
<reference evidence="1 2" key="1">
    <citation type="submission" date="2022-04" db="EMBL/GenBank/DDBJ databases">
        <title>Leucobacter sp. isolated from rhizosphere of garlic.</title>
        <authorList>
            <person name="Won M."/>
            <person name="Lee C.-M."/>
            <person name="Woen H.-Y."/>
            <person name="Kwon S.-W."/>
        </authorList>
    </citation>
    <scope>NUCLEOTIDE SEQUENCE [LARGE SCALE GENOMIC DNA]</scope>
    <source>
        <strain evidence="1 2">H21R-40</strain>
    </source>
</reference>
<accession>A0ABY4FLB8</accession>
<dbReference type="RefSeq" id="WP_244727642.1">
    <property type="nucleotide sequence ID" value="NZ_CP095045.1"/>
</dbReference>
<name>A0ABY4FLB8_9MICO</name>
<dbReference type="Proteomes" id="UP000831786">
    <property type="component" value="Chromosome"/>
</dbReference>
<gene>
    <name evidence="1" type="ORF">MUN78_15540</name>
</gene>
<protein>
    <submittedName>
        <fullName evidence="1">Uncharacterized protein</fullName>
    </submittedName>
</protein>
<keyword evidence="2" id="KW-1185">Reference proteome</keyword>
<sequence>MLTFMRGILGVVAAFALVLSGLVVSAPARALEVAEPRSVSLGCANFGYS</sequence>
<proteinExistence type="predicted"/>
<evidence type="ECO:0000313" key="1">
    <source>
        <dbReference type="EMBL" id="UOQ57053.1"/>
    </source>
</evidence>